<keyword evidence="3" id="KW-1185">Reference proteome</keyword>
<evidence type="ECO:0000313" key="2">
    <source>
        <dbReference type="EMBL" id="GBL59878.1"/>
    </source>
</evidence>
<organism evidence="2 3">
    <name type="scientific">Araneus ventricosus</name>
    <name type="common">Orbweaver spider</name>
    <name type="synonym">Epeira ventricosa</name>
    <dbReference type="NCBI Taxonomy" id="182803"/>
    <lineage>
        <taxon>Eukaryota</taxon>
        <taxon>Metazoa</taxon>
        <taxon>Ecdysozoa</taxon>
        <taxon>Arthropoda</taxon>
        <taxon>Chelicerata</taxon>
        <taxon>Arachnida</taxon>
        <taxon>Araneae</taxon>
        <taxon>Araneomorphae</taxon>
        <taxon>Entelegynae</taxon>
        <taxon>Araneoidea</taxon>
        <taxon>Araneidae</taxon>
        <taxon>Araneus</taxon>
    </lineage>
</organism>
<keyword evidence="1" id="KW-0812">Transmembrane</keyword>
<gene>
    <name evidence="2" type="ORF">AVEN_256496_1</name>
</gene>
<keyword evidence="1" id="KW-0472">Membrane</keyword>
<evidence type="ECO:0000313" key="3">
    <source>
        <dbReference type="Proteomes" id="UP000499080"/>
    </source>
</evidence>
<name>A0A4Y1ZNK6_ARAVE</name>
<evidence type="ECO:0000256" key="1">
    <source>
        <dbReference type="SAM" id="Phobius"/>
    </source>
</evidence>
<reference evidence="2 3" key="1">
    <citation type="journal article" date="2019" name="Sci. Rep.">
        <title>Orb-weaving spider Araneus ventricosus genome elucidates the spidroin gene catalogue.</title>
        <authorList>
            <person name="Kono N."/>
            <person name="Nakamura H."/>
            <person name="Ohtoshi R."/>
            <person name="Moran D.A.P."/>
            <person name="Shinohara A."/>
            <person name="Yoshida Y."/>
            <person name="Fujiwara M."/>
            <person name="Mori M."/>
            <person name="Tomita M."/>
            <person name="Arakawa K."/>
        </authorList>
    </citation>
    <scope>NUCLEOTIDE SEQUENCE [LARGE SCALE GENOMIC DNA]</scope>
</reference>
<proteinExistence type="predicted"/>
<dbReference type="Proteomes" id="UP000499080">
    <property type="component" value="Unassembled WGS sequence"/>
</dbReference>
<protein>
    <submittedName>
        <fullName evidence="2">Uncharacterized protein</fullName>
    </submittedName>
</protein>
<dbReference type="EMBL" id="BGPR01226895">
    <property type="protein sequence ID" value="GBL59878.1"/>
    <property type="molecule type" value="Genomic_DNA"/>
</dbReference>
<sequence>MTAIVFDAPAVIRHLMFVPVALVALFNRLEILRKELFLFITCSSKIFGELIK</sequence>
<feature type="transmembrane region" description="Helical" evidence="1">
    <location>
        <begin position="12"/>
        <end position="29"/>
    </location>
</feature>
<accession>A0A4Y1ZNK6</accession>
<keyword evidence="1" id="KW-1133">Transmembrane helix</keyword>
<feature type="non-terminal residue" evidence="2">
    <location>
        <position position="52"/>
    </location>
</feature>
<comment type="caution">
    <text evidence="2">The sequence shown here is derived from an EMBL/GenBank/DDBJ whole genome shotgun (WGS) entry which is preliminary data.</text>
</comment>
<dbReference type="AlphaFoldDB" id="A0A4Y1ZNK6"/>